<protein>
    <submittedName>
        <fullName evidence="1">Uncharacterized protein</fullName>
    </submittedName>
</protein>
<accession>X1B1C6</accession>
<feature type="non-terminal residue" evidence="1">
    <location>
        <position position="92"/>
    </location>
</feature>
<dbReference type="AlphaFoldDB" id="X1B1C6"/>
<name>X1B1C6_9ZZZZ</name>
<proteinExistence type="predicted"/>
<evidence type="ECO:0000313" key="1">
    <source>
        <dbReference type="EMBL" id="GAG89529.1"/>
    </source>
</evidence>
<comment type="caution">
    <text evidence="1">The sequence shown here is derived from an EMBL/GenBank/DDBJ whole genome shotgun (WGS) entry which is preliminary data.</text>
</comment>
<reference evidence="1" key="1">
    <citation type="journal article" date="2014" name="Front. Microbiol.">
        <title>High frequency of phylogenetically diverse reductive dehalogenase-homologous genes in deep subseafloor sedimentary metagenomes.</title>
        <authorList>
            <person name="Kawai M."/>
            <person name="Futagami T."/>
            <person name="Toyoda A."/>
            <person name="Takaki Y."/>
            <person name="Nishi S."/>
            <person name="Hori S."/>
            <person name="Arai W."/>
            <person name="Tsubouchi T."/>
            <person name="Morono Y."/>
            <person name="Uchiyama I."/>
            <person name="Ito T."/>
            <person name="Fujiyama A."/>
            <person name="Inagaki F."/>
            <person name="Takami H."/>
        </authorList>
    </citation>
    <scope>NUCLEOTIDE SEQUENCE</scope>
    <source>
        <strain evidence="1">Expedition CK06-06</strain>
    </source>
</reference>
<sequence>MSEYVRQEVVASGWKDLGTITVAQTALATTQFAVAVAEALASTKIIKAPIPRGAANVEMRFYGTATAGEFSILNIYGKRDNDGYYQLLVTLK</sequence>
<organism evidence="1">
    <name type="scientific">marine sediment metagenome</name>
    <dbReference type="NCBI Taxonomy" id="412755"/>
    <lineage>
        <taxon>unclassified sequences</taxon>
        <taxon>metagenomes</taxon>
        <taxon>ecological metagenomes</taxon>
    </lineage>
</organism>
<gene>
    <name evidence="1" type="ORF">S01H4_22925</name>
</gene>
<dbReference type="EMBL" id="BART01010572">
    <property type="protein sequence ID" value="GAG89529.1"/>
    <property type="molecule type" value="Genomic_DNA"/>
</dbReference>